<evidence type="ECO:0000313" key="2">
    <source>
        <dbReference type="Proteomes" id="UP000254794"/>
    </source>
</evidence>
<dbReference type="EMBL" id="UGOD01000001">
    <property type="protein sequence ID" value="STX50027.1"/>
    <property type="molecule type" value="Genomic_DNA"/>
</dbReference>
<evidence type="ECO:0000313" key="1">
    <source>
        <dbReference type="EMBL" id="STX50027.1"/>
    </source>
</evidence>
<dbReference type="Proteomes" id="UP000254794">
    <property type="component" value="Unassembled WGS sequence"/>
</dbReference>
<protein>
    <submittedName>
        <fullName evidence="1">Uncharacterized protein</fullName>
    </submittedName>
</protein>
<reference evidence="1 2" key="1">
    <citation type="submission" date="2018-06" db="EMBL/GenBank/DDBJ databases">
        <authorList>
            <consortium name="Pathogen Informatics"/>
            <person name="Doyle S."/>
        </authorList>
    </citation>
    <scope>NUCLEOTIDE SEQUENCE [LARGE SCALE GENOMIC DNA]</scope>
    <source>
        <strain evidence="1 2">NCTC13316</strain>
    </source>
</reference>
<sequence>MFGILFSKSPGQSSQLNLPKETFNYKNSAHLEFVEKQISRFKESADALKAIDYKICLGVIVGSTCYLGAYIFPLVTLSIAGFSFAAHAQAKRSEAYEKYRQSLDDLIAIYNWSMGKNTGDHWYKLAIKPIQDLILTLGPCVPPDVIHTWTSEDLKPNSLNPRNFFGGRRNDISQEFENQLARFAAGTQVSDLTYRIYGQHGFNDLLQTLKTTVASQINNTAHKIFNYQPGN</sequence>
<name>A0A378JGB9_9GAMM</name>
<dbReference type="AlphaFoldDB" id="A0A378JGB9"/>
<dbReference type="OrthoDB" id="5653724at2"/>
<dbReference type="RefSeq" id="WP_115329504.1">
    <property type="nucleotide sequence ID" value="NZ_CAAAHP010000003.1"/>
</dbReference>
<accession>A0A378JGB9</accession>
<keyword evidence="2" id="KW-1185">Reference proteome</keyword>
<proteinExistence type="predicted"/>
<organism evidence="1 2">
    <name type="scientific">Legionella busanensis</name>
    <dbReference type="NCBI Taxonomy" id="190655"/>
    <lineage>
        <taxon>Bacteria</taxon>
        <taxon>Pseudomonadati</taxon>
        <taxon>Pseudomonadota</taxon>
        <taxon>Gammaproteobacteria</taxon>
        <taxon>Legionellales</taxon>
        <taxon>Legionellaceae</taxon>
        <taxon>Legionella</taxon>
    </lineage>
</organism>
<gene>
    <name evidence="1" type="ORF">NCTC13316_00092</name>
</gene>